<dbReference type="CDD" id="cd20071">
    <property type="entry name" value="SET_SMYD"/>
    <property type="match status" value="1"/>
</dbReference>
<dbReference type="InterPro" id="IPR053185">
    <property type="entry name" value="SET_domain_protein"/>
</dbReference>
<evidence type="ECO:0000313" key="3">
    <source>
        <dbReference type="Proteomes" id="UP001172155"/>
    </source>
</evidence>
<accession>A0AA40K6C8</accession>
<dbReference type="InterPro" id="IPR001214">
    <property type="entry name" value="SET_dom"/>
</dbReference>
<gene>
    <name evidence="2" type="ORF">B0T18DRAFT_369792</name>
</gene>
<dbReference type="PANTHER" id="PTHR47332:SF6">
    <property type="entry name" value="SET DOMAIN-CONTAINING PROTEIN"/>
    <property type="match status" value="1"/>
</dbReference>
<proteinExistence type="predicted"/>
<evidence type="ECO:0000313" key="2">
    <source>
        <dbReference type="EMBL" id="KAK0747047.1"/>
    </source>
</evidence>
<keyword evidence="3" id="KW-1185">Reference proteome</keyword>
<dbReference type="EMBL" id="JAUKUD010000004">
    <property type="protein sequence ID" value="KAK0747047.1"/>
    <property type="molecule type" value="Genomic_DNA"/>
</dbReference>
<feature type="domain" description="SET" evidence="1">
    <location>
        <begin position="120"/>
        <end position="259"/>
    </location>
</feature>
<protein>
    <recommendedName>
        <fullName evidence="1">SET domain-containing protein</fullName>
    </recommendedName>
</protein>
<name>A0AA40K6C8_9PEZI</name>
<organism evidence="2 3">
    <name type="scientific">Schizothecium vesticola</name>
    <dbReference type="NCBI Taxonomy" id="314040"/>
    <lineage>
        <taxon>Eukaryota</taxon>
        <taxon>Fungi</taxon>
        <taxon>Dikarya</taxon>
        <taxon>Ascomycota</taxon>
        <taxon>Pezizomycotina</taxon>
        <taxon>Sordariomycetes</taxon>
        <taxon>Sordariomycetidae</taxon>
        <taxon>Sordariales</taxon>
        <taxon>Schizotheciaceae</taxon>
        <taxon>Schizothecium</taxon>
    </lineage>
</organism>
<dbReference type="InterPro" id="IPR046341">
    <property type="entry name" value="SET_dom_sf"/>
</dbReference>
<dbReference type="Proteomes" id="UP001172155">
    <property type="component" value="Unassembled WGS sequence"/>
</dbReference>
<dbReference type="PANTHER" id="PTHR47332">
    <property type="entry name" value="SET DOMAIN-CONTAINING PROTEIN 5"/>
    <property type="match status" value="1"/>
</dbReference>
<dbReference type="SUPFAM" id="SSF82199">
    <property type="entry name" value="SET domain"/>
    <property type="match status" value="1"/>
</dbReference>
<dbReference type="Gene3D" id="2.170.270.10">
    <property type="entry name" value="SET domain"/>
    <property type="match status" value="1"/>
</dbReference>
<reference evidence="2" key="1">
    <citation type="submission" date="2023-06" db="EMBL/GenBank/DDBJ databases">
        <title>Genome-scale phylogeny and comparative genomics of the fungal order Sordariales.</title>
        <authorList>
            <consortium name="Lawrence Berkeley National Laboratory"/>
            <person name="Hensen N."/>
            <person name="Bonometti L."/>
            <person name="Westerberg I."/>
            <person name="Brannstrom I.O."/>
            <person name="Guillou S."/>
            <person name="Cros-Aarteil S."/>
            <person name="Calhoun S."/>
            <person name="Haridas S."/>
            <person name="Kuo A."/>
            <person name="Mondo S."/>
            <person name="Pangilinan J."/>
            <person name="Riley R."/>
            <person name="LaButti K."/>
            <person name="Andreopoulos B."/>
            <person name="Lipzen A."/>
            <person name="Chen C."/>
            <person name="Yanf M."/>
            <person name="Daum C."/>
            <person name="Ng V."/>
            <person name="Clum A."/>
            <person name="Steindorff A."/>
            <person name="Ohm R."/>
            <person name="Martin F."/>
            <person name="Silar P."/>
            <person name="Natvig D."/>
            <person name="Lalanne C."/>
            <person name="Gautier V."/>
            <person name="Ament-velasquez S.L."/>
            <person name="Kruys A."/>
            <person name="Hutchinson M.I."/>
            <person name="Powell A.J."/>
            <person name="Barry K."/>
            <person name="Miller A.N."/>
            <person name="Grigoriev I.V."/>
            <person name="Debuchy R."/>
            <person name="Gladieux P."/>
            <person name="Thoren M.H."/>
            <person name="Johannesson H."/>
        </authorList>
    </citation>
    <scope>NUCLEOTIDE SEQUENCE</scope>
    <source>
        <strain evidence="2">SMH3187-1</strain>
    </source>
</reference>
<dbReference type="AlphaFoldDB" id="A0AA40K6C8"/>
<evidence type="ECO:0000259" key="1">
    <source>
        <dbReference type="Pfam" id="PF00856"/>
    </source>
</evidence>
<comment type="caution">
    <text evidence="2">The sequence shown here is derived from an EMBL/GenBank/DDBJ whole genome shotgun (WGS) entry which is preliminary data.</text>
</comment>
<dbReference type="Pfam" id="PF00856">
    <property type="entry name" value="SET"/>
    <property type="match status" value="1"/>
</dbReference>
<sequence length="403" mass="43530">MKPIYALVFTACARAAHHHDQIPLTPPVDTCLLNTCPVTDPEHTADQTLPDEPPPHHWTGPFQCAGPYCIYSNPGFASGAGLVAITTAPNIAILNRTTTPLPLPPSHLPPITIAPIPNKGLGVLATAPLRRGDTLLSTPAAFLTHRSFQSTIPYTTQTPLLDAAVLHLPAARREVFLAQMGHFGGHKVADILATNTFQLDIGGPDGHHFASFPEASRFNHDCRPNVAGRIEVDLDHGGVMHRATVARAVQPGEELTIAYLDVKEPRAQRVERTRMAWGFECGCGQCGLPPGGVAASDKRLEELKALEGRMADVKDEGVNGGMLRRVVRLLGEERLEVERAGALTLVALNWNMLGEEGLARRYAGEAREAVVIEYGEGTGDAEAMRVLGERPREHFSWGARVGR</sequence>